<name>A0A318RD32_WILLI</name>
<keyword evidence="5" id="KW-1185">Reference proteome</keyword>
<dbReference type="SUPFAM" id="SSF50814">
    <property type="entry name" value="Lipocalins"/>
    <property type="match status" value="1"/>
</dbReference>
<feature type="domain" description="Lipocalin/cytosolic fatty-acid binding" evidence="3">
    <location>
        <begin position="45"/>
        <end position="189"/>
    </location>
</feature>
<dbReference type="InterPro" id="IPR022271">
    <property type="entry name" value="Lipocalin_ApoD"/>
</dbReference>
<keyword evidence="2" id="KW-0732">Signal</keyword>
<evidence type="ECO:0000259" key="3">
    <source>
        <dbReference type="Pfam" id="PF08212"/>
    </source>
</evidence>
<dbReference type="AlphaFoldDB" id="A0A318RD32"/>
<reference evidence="4 5" key="1">
    <citation type="submission" date="2018-06" db="EMBL/GenBank/DDBJ databases">
        <title>Genomic Encyclopedia of Type Strains, Phase IV (KMG-IV): sequencing the most valuable type-strain genomes for metagenomic binning, comparative biology and taxonomic classification.</title>
        <authorList>
            <person name="Goeker M."/>
        </authorList>
    </citation>
    <scope>NUCLEOTIDE SEQUENCE [LARGE SCALE GENOMIC DNA]</scope>
    <source>
        <strain evidence="4 5">DSM 45521</strain>
    </source>
</reference>
<dbReference type="OrthoDB" id="594739at2"/>
<dbReference type="InterPro" id="IPR012674">
    <property type="entry name" value="Calycin"/>
</dbReference>
<evidence type="ECO:0000256" key="2">
    <source>
        <dbReference type="PIRNR" id="PIRNR036893"/>
    </source>
</evidence>
<evidence type="ECO:0000313" key="5">
    <source>
        <dbReference type="Proteomes" id="UP000247591"/>
    </source>
</evidence>
<dbReference type="PANTHER" id="PTHR10612">
    <property type="entry name" value="APOLIPOPROTEIN D"/>
    <property type="match status" value="1"/>
</dbReference>
<feature type="chain" id="PRO_5016196706" evidence="2">
    <location>
        <begin position="31"/>
        <end position="205"/>
    </location>
</feature>
<protein>
    <submittedName>
        <fullName evidence="4">Apolipoprotein D and lipocalin family protein</fullName>
    </submittedName>
</protein>
<sequence>MAFSPRRLSRAVIGGLAIAFALACAAPASADTSSLPQPLKPVAKLDTQRYLGTWNQVAAIPQPFNLICARDTQAQYDLIDASNIRVENTCTTWTNGENKIVGNARVNDAVTGAQLHVSFPGVPTQESKSGPTNYVVTYIADDYSWAFVGSPERTSAFVLSREPNVSTAQWKQIRKVAEDRGYNACTILTSPTTGGSNEIRPLCTV</sequence>
<dbReference type="Gene3D" id="2.40.128.20">
    <property type="match status" value="1"/>
</dbReference>
<evidence type="ECO:0000256" key="1">
    <source>
        <dbReference type="ARBA" id="ARBA00006889"/>
    </source>
</evidence>
<proteinExistence type="inferred from homology"/>
<comment type="similarity">
    <text evidence="1 2">Belongs to the calycin superfamily. Lipocalin family.</text>
</comment>
<dbReference type="InterPro" id="IPR000566">
    <property type="entry name" value="Lipocln_cytosolic_FA-bd_dom"/>
</dbReference>
<accession>A0A318RD32</accession>
<dbReference type="CDD" id="cd19438">
    <property type="entry name" value="lipocalin_Blc-like"/>
    <property type="match status" value="1"/>
</dbReference>
<gene>
    <name evidence="4" type="ORF">DFR67_12054</name>
</gene>
<dbReference type="PROSITE" id="PS51257">
    <property type="entry name" value="PROKAR_LIPOPROTEIN"/>
    <property type="match status" value="1"/>
</dbReference>
<evidence type="ECO:0000313" key="4">
    <source>
        <dbReference type="EMBL" id="PYE12775.1"/>
    </source>
</evidence>
<dbReference type="RefSeq" id="WP_110472350.1">
    <property type="nucleotide sequence ID" value="NZ_QJSP01000020.1"/>
</dbReference>
<dbReference type="GO" id="GO:0006950">
    <property type="term" value="P:response to stress"/>
    <property type="evidence" value="ECO:0007669"/>
    <property type="project" value="UniProtKB-ARBA"/>
</dbReference>
<dbReference type="InterPro" id="IPR047202">
    <property type="entry name" value="Lipocalin_Blc-like_dom"/>
</dbReference>
<dbReference type="Pfam" id="PF08212">
    <property type="entry name" value="Lipocalin_2"/>
    <property type="match status" value="1"/>
</dbReference>
<dbReference type="EMBL" id="QJSP01000020">
    <property type="protein sequence ID" value="PYE12775.1"/>
    <property type="molecule type" value="Genomic_DNA"/>
</dbReference>
<comment type="caution">
    <text evidence="4">The sequence shown here is derived from an EMBL/GenBank/DDBJ whole genome shotgun (WGS) entry which is preliminary data.</text>
</comment>
<organism evidence="4 5">
    <name type="scientific">Williamsia limnetica</name>
    <dbReference type="NCBI Taxonomy" id="882452"/>
    <lineage>
        <taxon>Bacteria</taxon>
        <taxon>Bacillati</taxon>
        <taxon>Actinomycetota</taxon>
        <taxon>Actinomycetes</taxon>
        <taxon>Mycobacteriales</taxon>
        <taxon>Nocardiaceae</taxon>
        <taxon>Williamsia</taxon>
    </lineage>
</organism>
<dbReference type="PANTHER" id="PTHR10612:SF34">
    <property type="entry name" value="APOLIPOPROTEIN D"/>
    <property type="match status" value="1"/>
</dbReference>
<feature type="signal peptide" evidence="2">
    <location>
        <begin position="1"/>
        <end position="30"/>
    </location>
</feature>
<dbReference type="Proteomes" id="UP000247591">
    <property type="component" value="Unassembled WGS sequence"/>
</dbReference>
<dbReference type="PIRSF" id="PIRSF036893">
    <property type="entry name" value="Lipocalin_ApoD"/>
    <property type="match status" value="1"/>
</dbReference>
<keyword evidence="4" id="KW-0449">Lipoprotein</keyword>